<feature type="region of interest" description="Disordered" evidence="1">
    <location>
        <begin position="117"/>
        <end position="143"/>
    </location>
</feature>
<sequence length="436" mass="43050">MVQYSNAFTAFAPTIAVAWALTDLDRYTPASAPIFATDLTAATLGSSTATTTSASQSNSTTPSSAQSSSSPSSPVQSSTPLSTSATAGIGVGAALGGLALIARGVWLFLRRRKSRVAGEADSDHGKAELPGESAEKQQTKAGELSTRGEIFEFGGDGRPAELEPDVRYELEGGFQGHEAGGTMRQSRQYTTAIAAAILAFASVQVIAAPVPQLAGEGAAANSILSSTDNGIGFGTENAENNLAGNVASVKAGQIPSKRQLAGEGAAANSILSSTDNGIGYGTENAEVNLAGDVTAVKAGQIPKRQLDKVAKGAQTLSNAAGTGASTSSLTGAAVSIDGSSTSGAANLGADAGALEQSTLEAAGSGVPKTRRQADKICKGAQVLSTAAGTGALTNNPVNSCVGIDGVTTSGAANTGAAVGATEQGTLEDAGSAVPKL</sequence>
<comment type="caution">
    <text evidence="3">The sequence shown here is derived from an EMBL/GenBank/DDBJ whole genome shotgun (WGS) entry which is preliminary data.</text>
</comment>
<keyword evidence="2" id="KW-1133">Transmembrane helix</keyword>
<feature type="transmembrane region" description="Helical" evidence="2">
    <location>
        <begin position="189"/>
        <end position="207"/>
    </location>
</feature>
<name>A0AAN6GZ96_9PEZI</name>
<feature type="transmembrane region" description="Helical" evidence="2">
    <location>
        <begin position="87"/>
        <end position="109"/>
    </location>
</feature>
<proteinExistence type="predicted"/>
<dbReference type="EMBL" id="JAUJLE010000849">
    <property type="protein sequence ID" value="KAK0950374.1"/>
    <property type="molecule type" value="Genomic_DNA"/>
</dbReference>
<organism evidence="3 4">
    <name type="scientific">Friedmanniomyces endolithicus</name>
    <dbReference type="NCBI Taxonomy" id="329885"/>
    <lineage>
        <taxon>Eukaryota</taxon>
        <taxon>Fungi</taxon>
        <taxon>Dikarya</taxon>
        <taxon>Ascomycota</taxon>
        <taxon>Pezizomycotina</taxon>
        <taxon>Dothideomycetes</taxon>
        <taxon>Dothideomycetidae</taxon>
        <taxon>Mycosphaerellales</taxon>
        <taxon>Teratosphaeriaceae</taxon>
        <taxon>Friedmanniomyces</taxon>
    </lineage>
</organism>
<accession>A0AAN6GZ96</accession>
<feature type="compositionally biased region" description="Basic and acidic residues" evidence="1">
    <location>
        <begin position="117"/>
        <end position="138"/>
    </location>
</feature>
<dbReference type="Proteomes" id="UP001175353">
    <property type="component" value="Unassembled WGS sequence"/>
</dbReference>
<dbReference type="AlphaFoldDB" id="A0AAN6GZ96"/>
<evidence type="ECO:0000313" key="4">
    <source>
        <dbReference type="Proteomes" id="UP001175353"/>
    </source>
</evidence>
<keyword evidence="4" id="KW-1185">Reference proteome</keyword>
<evidence type="ECO:0000256" key="1">
    <source>
        <dbReference type="SAM" id="MobiDB-lite"/>
    </source>
</evidence>
<keyword evidence="2" id="KW-0812">Transmembrane</keyword>
<evidence type="ECO:0000313" key="3">
    <source>
        <dbReference type="EMBL" id="KAK0950374.1"/>
    </source>
</evidence>
<evidence type="ECO:0000256" key="2">
    <source>
        <dbReference type="SAM" id="Phobius"/>
    </source>
</evidence>
<gene>
    <name evidence="3" type="ORF">LTR91_025715</name>
</gene>
<keyword evidence="2" id="KW-0472">Membrane</keyword>
<feature type="region of interest" description="Disordered" evidence="1">
    <location>
        <begin position="48"/>
        <end position="83"/>
    </location>
</feature>
<protein>
    <submittedName>
        <fullName evidence="3">Uncharacterized protein</fullName>
    </submittedName>
</protein>
<reference evidence="3" key="1">
    <citation type="submission" date="2023-06" db="EMBL/GenBank/DDBJ databases">
        <title>Black Yeasts Isolated from many extreme environments.</title>
        <authorList>
            <person name="Coleine C."/>
            <person name="Stajich J.E."/>
            <person name="Selbmann L."/>
        </authorList>
    </citation>
    <scope>NUCLEOTIDE SEQUENCE</scope>
    <source>
        <strain evidence="3">CCFEE 5200</strain>
    </source>
</reference>